<dbReference type="OrthoDB" id="6506763at2"/>
<proteinExistence type="predicted"/>
<gene>
    <name evidence="6" type="ORF">CAter282_0166</name>
</gene>
<dbReference type="Pfam" id="PF12625">
    <property type="entry name" value="Arabinose_bd"/>
    <property type="match status" value="1"/>
</dbReference>
<dbReference type="InterPro" id="IPR018060">
    <property type="entry name" value="HTH_AraC"/>
</dbReference>
<evidence type="ECO:0000256" key="3">
    <source>
        <dbReference type="ARBA" id="ARBA00023163"/>
    </source>
</evidence>
<dbReference type="SUPFAM" id="SSF46689">
    <property type="entry name" value="Homeodomain-like"/>
    <property type="match status" value="1"/>
</dbReference>
<dbReference type="AlphaFoldDB" id="A0A127QD75"/>
<feature type="compositionally biased region" description="Low complexity" evidence="4">
    <location>
        <begin position="7"/>
        <end position="21"/>
    </location>
</feature>
<dbReference type="InterPro" id="IPR032687">
    <property type="entry name" value="AraC-type_N"/>
</dbReference>
<dbReference type="SMART" id="SM00342">
    <property type="entry name" value="HTH_ARAC"/>
    <property type="match status" value="1"/>
</dbReference>
<dbReference type="Pfam" id="PF12833">
    <property type="entry name" value="HTH_18"/>
    <property type="match status" value="1"/>
</dbReference>
<evidence type="ECO:0000256" key="4">
    <source>
        <dbReference type="SAM" id="MobiDB-lite"/>
    </source>
</evidence>
<protein>
    <submittedName>
        <fullName evidence="6">Bacterial regulatory helix-turn-helix s, AraC family protein</fullName>
    </submittedName>
</protein>
<name>A0A127QD75_9BURK</name>
<dbReference type="InterPro" id="IPR009057">
    <property type="entry name" value="Homeodomain-like_sf"/>
</dbReference>
<feature type="region of interest" description="Disordered" evidence="4">
    <location>
        <begin position="1"/>
        <end position="33"/>
    </location>
</feature>
<organism evidence="6 7">
    <name type="scientific">Collimonas arenae</name>
    <dbReference type="NCBI Taxonomy" id="279058"/>
    <lineage>
        <taxon>Bacteria</taxon>
        <taxon>Pseudomonadati</taxon>
        <taxon>Pseudomonadota</taxon>
        <taxon>Betaproteobacteria</taxon>
        <taxon>Burkholderiales</taxon>
        <taxon>Oxalobacteraceae</taxon>
        <taxon>Collimonas</taxon>
    </lineage>
</organism>
<keyword evidence="3" id="KW-0804">Transcription</keyword>
<evidence type="ECO:0000313" key="7">
    <source>
        <dbReference type="Proteomes" id="UP000071778"/>
    </source>
</evidence>
<dbReference type="PATRIC" id="fig|279058.17.peg.187"/>
<keyword evidence="7" id="KW-1185">Reference proteome</keyword>
<dbReference type="GO" id="GO:0005829">
    <property type="term" value="C:cytosol"/>
    <property type="evidence" value="ECO:0007669"/>
    <property type="project" value="TreeGrafter"/>
</dbReference>
<dbReference type="GO" id="GO:0003700">
    <property type="term" value="F:DNA-binding transcription factor activity"/>
    <property type="evidence" value="ECO:0007669"/>
    <property type="project" value="InterPro"/>
</dbReference>
<reference evidence="6 7" key="1">
    <citation type="submission" date="2015-11" db="EMBL/GenBank/DDBJ databases">
        <title>Exploring the genomic traits of fungus-feeding bacterial genus Collimonas.</title>
        <authorList>
            <person name="Song C."/>
            <person name="Schmidt R."/>
            <person name="de Jager V."/>
            <person name="Krzyzanowska D."/>
            <person name="Jongedijk E."/>
            <person name="Cankar K."/>
            <person name="Beekwilder J."/>
            <person name="van Veen A."/>
            <person name="de Boer W."/>
            <person name="van Veen J.A."/>
            <person name="Garbeva P."/>
        </authorList>
    </citation>
    <scope>NUCLEOTIDE SEQUENCE [LARGE SCALE GENOMIC DNA]</scope>
    <source>
        <strain evidence="6 7">Ter282</strain>
    </source>
</reference>
<keyword evidence="1" id="KW-0805">Transcription regulation</keyword>
<sequence length="360" mass="40122">MEHMKSTTKPASKPAAKPTAAKPERLDPRYSTASINPLTPRYLSVVAHERGYDTASLCRGLGFTAEDLNQPNFKISYRQGSMMIRRGQKLIGDTGLGLAVGSRQTLVSWGLVGFGMMTCATLGEASEMGIHYQKGAGSLIHIAMELRGQQVAILADPQFYDPDIEMFLIEEAFSSMVNIVRHLVGPQFTPTAIELVYQPPPHAAIYDTIFRCPVRFGCSRNRLITDVNWMNYPLPTYDPLVAKTAIKLIEENLTVEQEKVDLSTTIERAIRDNLKDLPSLQSIAATLNIGERTLRRRLNDAGFSYQGLLESVRKSRALELLSHSKFSVADVAAETGFKDVRNFRRAFKRWTGVAPTEIRE</sequence>
<dbReference type="EMBL" id="CP013235">
    <property type="protein sequence ID" value="AMP07990.1"/>
    <property type="molecule type" value="Genomic_DNA"/>
</dbReference>
<accession>A0A127QD75</accession>
<evidence type="ECO:0000256" key="2">
    <source>
        <dbReference type="ARBA" id="ARBA00023125"/>
    </source>
</evidence>
<evidence type="ECO:0000259" key="5">
    <source>
        <dbReference type="PROSITE" id="PS01124"/>
    </source>
</evidence>
<feature type="domain" description="HTH araC/xylS-type" evidence="5">
    <location>
        <begin position="264"/>
        <end position="360"/>
    </location>
</feature>
<dbReference type="GO" id="GO:0000976">
    <property type="term" value="F:transcription cis-regulatory region binding"/>
    <property type="evidence" value="ECO:0007669"/>
    <property type="project" value="TreeGrafter"/>
</dbReference>
<evidence type="ECO:0000256" key="1">
    <source>
        <dbReference type="ARBA" id="ARBA00023015"/>
    </source>
</evidence>
<keyword evidence="2" id="KW-0238">DNA-binding</keyword>
<dbReference type="PROSITE" id="PS01124">
    <property type="entry name" value="HTH_ARAC_FAMILY_2"/>
    <property type="match status" value="1"/>
</dbReference>
<dbReference type="PANTHER" id="PTHR47894:SF1">
    <property type="entry name" value="HTH-TYPE TRANSCRIPTIONAL REGULATOR VQSM"/>
    <property type="match status" value="1"/>
</dbReference>
<dbReference type="PANTHER" id="PTHR47894">
    <property type="entry name" value="HTH-TYPE TRANSCRIPTIONAL REGULATOR GADX"/>
    <property type="match status" value="1"/>
</dbReference>
<evidence type="ECO:0000313" key="6">
    <source>
        <dbReference type="EMBL" id="AMP07990.1"/>
    </source>
</evidence>
<dbReference type="Proteomes" id="UP000071778">
    <property type="component" value="Chromosome"/>
</dbReference>
<dbReference type="Gene3D" id="1.10.10.60">
    <property type="entry name" value="Homeodomain-like"/>
    <property type="match status" value="1"/>
</dbReference>